<organism evidence="1 2">
    <name type="scientific">Natronosalvus rutilus</name>
    <dbReference type="NCBI Taxonomy" id="2953753"/>
    <lineage>
        <taxon>Archaea</taxon>
        <taxon>Methanobacteriati</taxon>
        <taxon>Methanobacteriota</taxon>
        <taxon>Stenosarchaea group</taxon>
        <taxon>Halobacteria</taxon>
        <taxon>Halobacteriales</taxon>
        <taxon>Natrialbaceae</taxon>
        <taxon>Natronosalvus</taxon>
    </lineage>
</organism>
<sequence length="80" mass="8943">MTTETETTPAGREVQADQTFVGAGRELRICKIKRAEGEFTRYVIQGRARLGSNRWSQKQAVNGATLDERLVGMKPAEEVF</sequence>
<accession>A0A9E7NFU6</accession>
<dbReference type="Proteomes" id="UP001056855">
    <property type="component" value="Plasmid unnamed3"/>
</dbReference>
<name>A0A9E7NFU6_9EURY</name>
<reference evidence="1" key="1">
    <citation type="submission" date="2022-06" db="EMBL/GenBank/DDBJ databases">
        <title>Diverse halophilic archaea isolated from saline environments.</title>
        <authorList>
            <person name="Cui H.-L."/>
        </authorList>
    </citation>
    <scope>NUCLEOTIDE SEQUENCE</scope>
    <source>
        <strain evidence="1">WLHS1</strain>
        <plasmid evidence="1">unnamed3</plasmid>
    </source>
</reference>
<dbReference type="RefSeq" id="WP_254161666.1">
    <property type="nucleotide sequence ID" value="NZ_CP100358.1"/>
</dbReference>
<keyword evidence="2" id="KW-1185">Reference proteome</keyword>
<dbReference type="AlphaFoldDB" id="A0A9E7NFU6"/>
<dbReference type="EMBL" id="CP100358">
    <property type="protein sequence ID" value="UTF56043.1"/>
    <property type="molecule type" value="Genomic_DNA"/>
</dbReference>
<proteinExistence type="predicted"/>
<dbReference type="KEGG" id="sawl:NGM29_20870"/>
<evidence type="ECO:0000313" key="2">
    <source>
        <dbReference type="Proteomes" id="UP001056855"/>
    </source>
</evidence>
<dbReference type="GeneID" id="73292554"/>
<gene>
    <name evidence="1" type="ORF">NGM29_20870</name>
</gene>
<keyword evidence="1" id="KW-0614">Plasmid</keyword>
<geneLocation type="plasmid" evidence="1 2">
    <name>unnamed3</name>
</geneLocation>
<evidence type="ECO:0000313" key="1">
    <source>
        <dbReference type="EMBL" id="UTF56043.1"/>
    </source>
</evidence>
<protein>
    <submittedName>
        <fullName evidence="1">Uncharacterized protein</fullName>
    </submittedName>
</protein>